<evidence type="ECO:0000256" key="4">
    <source>
        <dbReference type="ARBA" id="ARBA00023315"/>
    </source>
</evidence>
<accession>A0A1T5JBM4</accession>
<dbReference type="InterPro" id="IPR006464">
    <property type="entry name" value="AcTrfase_RimI/Ard1"/>
</dbReference>
<dbReference type="SUPFAM" id="SSF55729">
    <property type="entry name" value="Acyl-CoA N-acyltransferases (Nat)"/>
    <property type="match status" value="1"/>
</dbReference>
<proteinExistence type="inferred from homology"/>
<keyword evidence="2" id="KW-0963">Cytoplasm</keyword>
<dbReference type="PROSITE" id="PS51186">
    <property type="entry name" value="GNAT"/>
    <property type="match status" value="1"/>
</dbReference>
<evidence type="ECO:0000256" key="3">
    <source>
        <dbReference type="ARBA" id="ARBA00022679"/>
    </source>
</evidence>
<comment type="similarity">
    <text evidence="1">Belongs to the acetyltransferase family. RimI subfamily.</text>
</comment>
<evidence type="ECO:0000313" key="7">
    <source>
        <dbReference type="EMBL" id="SKC48840.1"/>
    </source>
</evidence>
<keyword evidence="3 7" id="KW-0808">Transferase</keyword>
<dbReference type="STRING" id="526729.SAMN04324258_1245"/>
<dbReference type="RefSeq" id="WP_079572511.1">
    <property type="nucleotide sequence ID" value="NZ_FUZQ01000002.1"/>
</dbReference>
<dbReference type="OrthoDB" id="529907at2"/>
<keyword evidence="8" id="KW-1185">Reference proteome</keyword>
<reference evidence="7 8" key="1">
    <citation type="submission" date="2017-02" db="EMBL/GenBank/DDBJ databases">
        <authorList>
            <person name="Peterson S.W."/>
        </authorList>
    </citation>
    <scope>NUCLEOTIDE SEQUENCE [LARGE SCALE GENOMIC DNA]</scope>
    <source>
        <strain evidence="7 8">DSM 21481</strain>
    </source>
</reference>
<dbReference type="Gene3D" id="3.40.630.30">
    <property type="match status" value="1"/>
</dbReference>
<gene>
    <name evidence="7" type="ORF">SAMN04324258_1245</name>
</gene>
<evidence type="ECO:0000313" key="8">
    <source>
        <dbReference type="Proteomes" id="UP000189777"/>
    </source>
</evidence>
<dbReference type="GO" id="GO:0008080">
    <property type="term" value="F:N-acetyltransferase activity"/>
    <property type="evidence" value="ECO:0007669"/>
    <property type="project" value="InterPro"/>
</dbReference>
<dbReference type="NCBIfam" id="TIGR01575">
    <property type="entry name" value="rimI"/>
    <property type="match status" value="1"/>
</dbReference>
<dbReference type="CDD" id="cd04301">
    <property type="entry name" value="NAT_SF"/>
    <property type="match status" value="1"/>
</dbReference>
<dbReference type="InterPro" id="IPR000182">
    <property type="entry name" value="GNAT_dom"/>
</dbReference>
<dbReference type="EMBL" id="FUZQ01000002">
    <property type="protein sequence ID" value="SKC48840.1"/>
    <property type="molecule type" value="Genomic_DNA"/>
</dbReference>
<name>A0A1T5JBM4_9MICO</name>
<evidence type="ECO:0000256" key="5">
    <source>
        <dbReference type="SAM" id="MobiDB-lite"/>
    </source>
</evidence>
<dbReference type="PANTHER" id="PTHR43420:SF44">
    <property type="entry name" value="ACETYLTRANSFERASE YPEA"/>
    <property type="match status" value="1"/>
</dbReference>
<dbReference type="AlphaFoldDB" id="A0A1T5JBM4"/>
<evidence type="ECO:0000256" key="1">
    <source>
        <dbReference type="ARBA" id="ARBA00005395"/>
    </source>
</evidence>
<dbReference type="PANTHER" id="PTHR43420">
    <property type="entry name" value="ACETYLTRANSFERASE"/>
    <property type="match status" value="1"/>
</dbReference>
<dbReference type="Pfam" id="PF00583">
    <property type="entry name" value="Acetyltransf_1"/>
    <property type="match status" value="1"/>
</dbReference>
<evidence type="ECO:0000256" key="2">
    <source>
        <dbReference type="ARBA" id="ARBA00022490"/>
    </source>
</evidence>
<protein>
    <submittedName>
        <fullName evidence="7">Ribosomal-protein-alanine N-acetyltransferase</fullName>
    </submittedName>
</protein>
<dbReference type="InterPro" id="IPR050680">
    <property type="entry name" value="YpeA/RimI_acetyltransf"/>
</dbReference>
<feature type="domain" description="N-acetyltransferase" evidence="6">
    <location>
        <begin position="35"/>
        <end position="192"/>
    </location>
</feature>
<dbReference type="Proteomes" id="UP000189777">
    <property type="component" value="Unassembled WGS sequence"/>
</dbReference>
<evidence type="ECO:0000259" key="6">
    <source>
        <dbReference type="PROSITE" id="PS51186"/>
    </source>
</evidence>
<keyword evidence="4" id="KW-0012">Acyltransferase</keyword>
<feature type="region of interest" description="Disordered" evidence="5">
    <location>
        <begin position="1"/>
        <end position="24"/>
    </location>
</feature>
<dbReference type="InterPro" id="IPR016181">
    <property type="entry name" value="Acyl_CoA_acyltransferase"/>
</dbReference>
<organism evidence="7 8">
    <name type="scientific">Krasilnikoviella flava</name>
    <dbReference type="NCBI Taxonomy" id="526729"/>
    <lineage>
        <taxon>Bacteria</taxon>
        <taxon>Bacillati</taxon>
        <taxon>Actinomycetota</taxon>
        <taxon>Actinomycetes</taxon>
        <taxon>Micrococcales</taxon>
        <taxon>Promicromonosporaceae</taxon>
        <taxon>Krasilnikoviella</taxon>
    </lineage>
</organism>
<feature type="compositionally biased region" description="Low complexity" evidence="5">
    <location>
        <begin position="1"/>
        <end position="21"/>
    </location>
</feature>
<sequence length="198" mass="22144">MTTEQPTTEQPTTEQPTTEQPGLPRTVQHVYAPTCRLRPLASTDFDRVLQLERVLFGAGAWTYGMLADELAALGRWYVVAEPAGQDAVAVYGAGRKPVVGYAGLWFDGDVAQVMTIGVDPHYQRHGVGRSLMEALVERARKLKAEAVLLEVRVDNAPALALYERHGFERIGLRKRYYQPEDKDAFTMRLDLRRQEGAS</sequence>